<evidence type="ECO:0000313" key="2">
    <source>
        <dbReference type="Proteomes" id="UP000236319"/>
    </source>
</evidence>
<keyword evidence="1" id="KW-0032">Aminotransferase</keyword>
<keyword evidence="1" id="KW-0808">Transferase</keyword>
<dbReference type="GeneID" id="39876311"/>
<evidence type="ECO:0000313" key="1">
    <source>
        <dbReference type="EMBL" id="GBE62541.1"/>
    </source>
</evidence>
<dbReference type="EMBL" id="BDSA01000005">
    <property type="protein sequence ID" value="GBE62541.1"/>
    <property type="molecule type" value="Genomic_DNA"/>
</dbReference>
<proteinExistence type="predicted"/>
<dbReference type="RefSeq" id="XP_028868784.1">
    <property type="nucleotide sequence ID" value="XM_029012951.1"/>
</dbReference>
<dbReference type="GO" id="GO:0008483">
    <property type="term" value="F:transaminase activity"/>
    <property type="evidence" value="ECO:0007669"/>
    <property type="project" value="UniProtKB-KW"/>
</dbReference>
<keyword evidence="2" id="KW-1185">Reference proteome</keyword>
<sequence length="141" mass="14750">MHATHGIGALLAEHGPSAVRRHAVVVLVTVPELAHIALAGGPNHPALASDVVVKRALVHHAVAHPQLTGALALVVLEHAHVHRAVGETLNPETLTHIVTPVAVEHVAVGVRYHALPVAQAFFKDALEAVPVHVLHLARAVV</sequence>
<dbReference type="VEuPathDB" id="PiroplasmaDB:BOVATA_040340"/>
<dbReference type="AlphaFoldDB" id="A0A2H6KHT0"/>
<dbReference type="Proteomes" id="UP000236319">
    <property type="component" value="Unassembled WGS sequence"/>
</dbReference>
<organism evidence="1 2">
    <name type="scientific">Babesia ovata</name>
    <dbReference type="NCBI Taxonomy" id="189622"/>
    <lineage>
        <taxon>Eukaryota</taxon>
        <taxon>Sar</taxon>
        <taxon>Alveolata</taxon>
        <taxon>Apicomplexa</taxon>
        <taxon>Aconoidasida</taxon>
        <taxon>Piroplasmida</taxon>
        <taxon>Babesiidae</taxon>
        <taxon>Babesia</taxon>
    </lineage>
</organism>
<comment type="caution">
    <text evidence="1">The sequence shown here is derived from an EMBL/GenBank/DDBJ whole genome shotgun (WGS) entry which is preliminary data.</text>
</comment>
<protein>
    <submittedName>
        <fullName evidence="1">Aminotransferase class-III, putative</fullName>
    </submittedName>
</protein>
<accession>A0A2H6KHT0</accession>
<name>A0A2H6KHT0_9APIC</name>
<gene>
    <name evidence="1" type="ORF">BOVATA_040340</name>
</gene>
<reference evidence="1 2" key="1">
    <citation type="journal article" date="2017" name="BMC Genomics">
        <title>Whole-genome assembly of Babesia ovata and comparative genomics between closely related pathogens.</title>
        <authorList>
            <person name="Yamagishi J."/>
            <person name="Asada M."/>
            <person name="Hakimi H."/>
            <person name="Tanaka T.Q."/>
            <person name="Sugimoto C."/>
            <person name="Kawazu S."/>
        </authorList>
    </citation>
    <scope>NUCLEOTIDE SEQUENCE [LARGE SCALE GENOMIC DNA]</scope>
    <source>
        <strain evidence="1 2">Miyake</strain>
    </source>
</reference>